<sequence length="136" mass="15586">MKVHTTNYFDTFIEVADDTKANCGTQPPSKYKKTVAEMQYELISKNPYKYTSDDILFQVYADRNDLAKVEYKQAREQFFSKGQPCFRASPLTKTYGFGIHSDINGKVALYGMGTDEYQKFLADTKIKKVKAMKSSK</sequence>
<comment type="caution">
    <text evidence="1">The sequence shown here is derived from an EMBL/GenBank/DDBJ whole genome shotgun (WGS) entry which is preliminary data.</text>
</comment>
<dbReference type="OrthoDB" id="2361182at2"/>
<organism evidence="1 2">
    <name type="scientific">Pontibacter virosus</name>
    <dbReference type="NCBI Taxonomy" id="1765052"/>
    <lineage>
        <taxon>Bacteria</taxon>
        <taxon>Pseudomonadati</taxon>
        <taxon>Bacteroidota</taxon>
        <taxon>Cytophagia</taxon>
        <taxon>Cytophagales</taxon>
        <taxon>Hymenobacteraceae</taxon>
        <taxon>Pontibacter</taxon>
    </lineage>
</organism>
<evidence type="ECO:0000313" key="1">
    <source>
        <dbReference type="EMBL" id="PVY40934.1"/>
    </source>
</evidence>
<gene>
    <name evidence="1" type="ORF">C8E01_106276</name>
</gene>
<dbReference type="InterPro" id="IPR046155">
    <property type="entry name" value="DUF6157"/>
</dbReference>
<dbReference type="RefSeq" id="WP_116543661.1">
    <property type="nucleotide sequence ID" value="NZ_QEKI01000006.1"/>
</dbReference>
<proteinExistence type="predicted"/>
<reference evidence="1 2" key="1">
    <citation type="submission" date="2018-04" db="EMBL/GenBank/DDBJ databases">
        <title>Genomic Encyclopedia of Type Strains, Phase IV (KMG-IV): sequencing the most valuable type-strain genomes for metagenomic binning, comparative biology and taxonomic classification.</title>
        <authorList>
            <person name="Goeker M."/>
        </authorList>
    </citation>
    <scope>NUCLEOTIDE SEQUENCE [LARGE SCALE GENOMIC DNA]</scope>
    <source>
        <strain evidence="1 2">DSM 100231</strain>
    </source>
</reference>
<dbReference type="AlphaFoldDB" id="A0A2U1AWX3"/>
<dbReference type="Pfam" id="PF19654">
    <property type="entry name" value="DUF6157"/>
    <property type="match status" value="1"/>
</dbReference>
<accession>A0A2U1AWX3</accession>
<dbReference type="Proteomes" id="UP000245466">
    <property type="component" value="Unassembled WGS sequence"/>
</dbReference>
<evidence type="ECO:0000313" key="2">
    <source>
        <dbReference type="Proteomes" id="UP000245466"/>
    </source>
</evidence>
<dbReference type="EMBL" id="QEKI01000006">
    <property type="protein sequence ID" value="PVY40934.1"/>
    <property type="molecule type" value="Genomic_DNA"/>
</dbReference>
<name>A0A2U1AWX3_9BACT</name>
<protein>
    <submittedName>
        <fullName evidence="1">Uncharacterized protein</fullName>
    </submittedName>
</protein>
<keyword evidence="2" id="KW-1185">Reference proteome</keyword>